<dbReference type="EMBL" id="CP009520">
    <property type="protein sequence ID" value="AKB43319.1"/>
    <property type="molecule type" value="Genomic_DNA"/>
</dbReference>
<dbReference type="PANTHER" id="PTHR34614">
    <property type="match status" value="1"/>
</dbReference>
<dbReference type="HOGENOM" id="CLU_1574989_0_0_2"/>
<accession>A0A0E3Q3T6</accession>
<dbReference type="PATRIC" id="fig|1434123.4.peg.1224"/>
<evidence type="ECO:0000313" key="2">
    <source>
        <dbReference type="Proteomes" id="UP000033096"/>
    </source>
</evidence>
<dbReference type="Proteomes" id="UP000033096">
    <property type="component" value="Chromosome"/>
</dbReference>
<organism evidence="1 2">
    <name type="scientific">Methanosarcina vacuolata Z-761</name>
    <dbReference type="NCBI Taxonomy" id="1434123"/>
    <lineage>
        <taxon>Archaea</taxon>
        <taxon>Methanobacteriati</taxon>
        <taxon>Methanobacteriota</taxon>
        <taxon>Stenosarchaea group</taxon>
        <taxon>Methanomicrobia</taxon>
        <taxon>Methanosarcinales</taxon>
        <taxon>Methanosarcinaceae</taxon>
        <taxon>Methanosarcina</taxon>
    </lineage>
</organism>
<reference evidence="1 2" key="1">
    <citation type="submission" date="2014-07" db="EMBL/GenBank/DDBJ databases">
        <title>Methanogenic archaea and the global carbon cycle.</title>
        <authorList>
            <person name="Henriksen J.R."/>
            <person name="Luke J."/>
            <person name="Reinhart S."/>
            <person name="Benedict M.N."/>
            <person name="Youngblut N.D."/>
            <person name="Metcalf M.E."/>
            <person name="Whitaker R.J."/>
            <person name="Metcalf W.W."/>
        </authorList>
    </citation>
    <scope>NUCLEOTIDE SEQUENCE [LARGE SCALE GENOMIC DNA]</scope>
    <source>
        <strain evidence="1 2">Z-761</strain>
    </source>
</reference>
<dbReference type="PANTHER" id="PTHR34614:SF2">
    <property type="entry name" value="TRANSPOSASE IS4-LIKE DOMAIN-CONTAINING PROTEIN"/>
    <property type="match status" value="1"/>
</dbReference>
<dbReference type="AlphaFoldDB" id="A0A0E3Q3T6"/>
<evidence type="ECO:0000313" key="1">
    <source>
        <dbReference type="EMBL" id="AKB43319.1"/>
    </source>
</evidence>
<dbReference type="STRING" id="1434123.MSVAZ_1050"/>
<protein>
    <submittedName>
        <fullName evidence="1">Mobile element protein</fullName>
    </submittedName>
</protein>
<gene>
    <name evidence="1" type="ORF">MSVAZ_1050</name>
</gene>
<dbReference type="KEGG" id="mvc:MSVAZ_1050"/>
<keyword evidence="2" id="KW-1185">Reference proteome</keyword>
<name>A0A0E3Q3T6_9EURY</name>
<dbReference type="NCBIfam" id="NF033559">
    <property type="entry name" value="transpos_IS1634"/>
    <property type="match status" value="1"/>
</dbReference>
<sequence length="169" mass="19504">MFFLKIALRIQACVFGDYDNKETEYIDITFGIPKNGRWDLKQFVLSLIVNQHGIPLFMNTHSGNSSDKSTILEAINSLKSALSPESKVYYVADSSFYTDNNIKNIGKSFWISRVPATINEEKELLTANLNLKTLKSDERYSFYQTFVEYGGVKQKWVLLLSHKMKEKKR</sequence>
<dbReference type="InterPro" id="IPR047654">
    <property type="entry name" value="IS1634_transpos"/>
</dbReference>
<proteinExistence type="predicted"/>